<evidence type="ECO:0000313" key="1">
    <source>
        <dbReference type="EMBL" id="MED3564241.1"/>
    </source>
</evidence>
<accession>A0ABU6NDD0</accession>
<name>A0ABU6NDD0_9BACI</name>
<dbReference type="EMBL" id="JARMQG010000291">
    <property type="protein sequence ID" value="MED3564241.1"/>
    <property type="molecule type" value="Genomic_DNA"/>
</dbReference>
<feature type="non-terminal residue" evidence="1">
    <location>
        <position position="1"/>
    </location>
</feature>
<comment type="caution">
    <text evidence="1">The sequence shown here is derived from an EMBL/GenBank/DDBJ whole genome shotgun (WGS) entry which is preliminary data.</text>
</comment>
<dbReference type="Proteomes" id="UP001330749">
    <property type="component" value="Unassembled WGS sequence"/>
</dbReference>
<sequence length="76" mass="7526">KIPGKVKAAMDQVAALAAREAAVQAAATGPVKVKVGKIPERIRTIKIPGKVKAAMDQVAAQAAGEAAVQAAATGPV</sequence>
<proteinExistence type="predicted"/>
<gene>
    <name evidence="1" type="ORF">P4447_17630</name>
</gene>
<dbReference type="RefSeq" id="WP_327969364.1">
    <property type="nucleotide sequence ID" value="NZ_JARMQG010000291.1"/>
</dbReference>
<organism evidence="1 2">
    <name type="scientific">Bacillus xiapuensis</name>
    <dbReference type="NCBI Taxonomy" id="2014075"/>
    <lineage>
        <taxon>Bacteria</taxon>
        <taxon>Bacillati</taxon>
        <taxon>Bacillota</taxon>
        <taxon>Bacilli</taxon>
        <taxon>Bacillales</taxon>
        <taxon>Bacillaceae</taxon>
        <taxon>Bacillus</taxon>
    </lineage>
</organism>
<feature type="non-terminal residue" evidence="1">
    <location>
        <position position="76"/>
    </location>
</feature>
<reference evidence="1 2" key="1">
    <citation type="submission" date="2023-03" db="EMBL/GenBank/DDBJ databases">
        <title>Bacillus Genome Sequencing.</title>
        <authorList>
            <person name="Dunlap C."/>
        </authorList>
    </citation>
    <scope>NUCLEOTIDE SEQUENCE [LARGE SCALE GENOMIC DNA]</scope>
    <source>
        <strain evidence="1 2">B-14544</strain>
    </source>
</reference>
<keyword evidence="2" id="KW-1185">Reference proteome</keyword>
<protein>
    <submittedName>
        <fullName evidence="1">Uncharacterized protein</fullName>
    </submittedName>
</protein>
<evidence type="ECO:0000313" key="2">
    <source>
        <dbReference type="Proteomes" id="UP001330749"/>
    </source>
</evidence>